<comment type="caution">
    <text evidence="2">The sequence shown here is derived from an EMBL/GenBank/DDBJ whole genome shotgun (WGS) entry which is preliminary data.</text>
</comment>
<organism evidence="2 3">
    <name type="scientific">Corallococcus caeni</name>
    <dbReference type="NCBI Taxonomy" id="3082388"/>
    <lineage>
        <taxon>Bacteria</taxon>
        <taxon>Pseudomonadati</taxon>
        <taxon>Myxococcota</taxon>
        <taxon>Myxococcia</taxon>
        <taxon>Myxococcales</taxon>
        <taxon>Cystobacterineae</taxon>
        <taxon>Myxococcaceae</taxon>
        <taxon>Corallococcus</taxon>
    </lineage>
</organism>
<feature type="region of interest" description="Disordered" evidence="1">
    <location>
        <begin position="131"/>
        <end position="173"/>
    </location>
</feature>
<evidence type="ECO:0000313" key="3">
    <source>
        <dbReference type="Proteomes" id="UP001342631"/>
    </source>
</evidence>
<gene>
    <name evidence="2" type="ORF">ASNO1_27160</name>
</gene>
<proteinExistence type="predicted"/>
<evidence type="ECO:0000313" key="2">
    <source>
        <dbReference type="EMBL" id="GMU06463.1"/>
    </source>
</evidence>
<keyword evidence="3" id="KW-1185">Reference proteome</keyword>
<dbReference type="EMBL" id="BTTX01000002">
    <property type="protein sequence ID" value="GMU06463.1"/>
    <property type="molecule type" value="Genomic_DNA"/>
</dbReference>
<accession>A0ABQ6QT49</accession>
<sequence>MEMGQTQRHLIELGAQCFWIAPEGMEGGAIATAWTMSRRQVDRLTLKTSIERHRLPVTMAWDEWSWQHPPSQRDTLMYFEADSLSECSLEGHRFVTPTLRRLWEEQARIDSHTAQHIDILRRELEALRAARTAPPSRTNPPEEQGSLFPQSNPSEDAPREEPRKQPGPPSAHSIHSTLEALQKYPWFIVKTCTRDHVTGAEVFSFEVRDKLQVGSQEGARRPVGSLEEGIAWAKKGGHEVVVLEQKVVSFNGSPFKWAMPSPLNWTLDGAATRRLW</sequence>
<protein>
    <submittedName>
        <fullName evidence="2">Uncharacterized protein</fullName>
    </submittedName>
</protein>
<reference evidence="2 3" key="1">
    <citation type="journal article" date="2024" name="Arch. Microbiol.">
        <title>Corallococcus caeni sp. nov., a novel myxobacterium isolated from activated sludge.</title>
        <authorList>
            <person name="Tomita S."/>
            <person name="Nakai R."/>
            <person name="Kuroda K."/>
            <person name="Kurashita H."/>
            <person name="Hatamoto M."/>
            <person name="Yamaguchi T."/>
            <person name="Narihiro T."/>
        </authorList>
    </citation>
    <scope>NUCLEOTIDE SEQUENCE [LARGE SCALE GENOMIC DNA]</scope>
    <source>
        <strain evidence="2 3">NO1</strain>
    </source>
</reference>
<evidence type="ECO:0000256" key="1">
    <source>
        <dbReference type="SAM" id="MobiDB-lite"/>
    </source>
</evidence>
<name>A0ABQ6QT49_9BACT</name>
<feature type="compositionally biased region" description="Polar residues" evidence="1">
    <location>
        <begin position="135"/>
        <end position="154"/>
    </location>
</feature>
<dbReference type="Proteomes" id="UP001342631">
    <property type="component" value="Unassembled WGS sequence"/>
</dbReference>